<keyword evidence="4" id="KW-1185">Reference proteome</keyword>
<evidence type="ECO:0000256" key="2">
    <source>
        <dbReference type="SAM" id="Phobius"/>
    </source>
</evidence>
<keyword evidence="2" id="KW-0472">Membrane</keyword>
<dbReference type="AlphaFoldDB" id="A0A8J5XY38"/>
<accession>A0A8J5XY38</accession>
<dbReference type="EMBL" id="JAGTXO010000001">
    <property type="protein sequence ID" value="KAG8470892.1"/>
    <property type="molecule type" value="Genomic_DNA"/>
</dbReference>
<organism evidence="3 4">
    <name type="scientific">Diacronema lutheri</name>
    <name type="common">Unicellular marine alga</name>
    <name type="synonym">Monochrysis lutheri</name>
    <dbReference type="NCBI Taxonomy" id="2081491"/>
    <lineage>
        <taxon>Eukaryota</taxon>
        <taxon>Haptista</taxon>
        <taxon>Haptophyta</taxon>
        <taxon>Pavlovophyceae</taxon>
        <taxon>Pavlovales</taxon>
        <taxon>Pavlovaceae</taxon>
        <taxon>Diacronema</taxon>
    </lineage>
</organism>
<keyword evidence="2" id="KW-0812">Transmembrane</keyword>
<feature type="transmembrane region" description="Helical" evidence="2">
    <location>
        <begin position="477"/>
        <end position="501"/>
    </location>
</feature>
<name>A0A8J5XY38_DIALT</name>
<dbReference type="Proteomes" id="UP000751190">
    <property type="component" value="Unassembled WGS sequence"/>
</dbReference>
<evidence type="ECO:0000256" key="1">
    <source>
        <dbReference type="SAM" id="MobiDB-lite"/>
    </source>
</evidence>
<feature type="region of interest" description="Disordered" evidence="1">
    <location>
        <begin position="1190"/>
        <end position="1237"/>
    </location>
</feature>
<proteinExistence type="predicted"/>
<feature type="compositionally biased region" description="Low complexity" evidence="1">
    <location>
        <begin position="125"/>
        <end position="139"/>
    </location>
</feature>
<feature type="region of interest" description="Disordered" evidence="1">
    <location>
        <begin position="320"/>
        <end position="366"/>
    </location>
</feature>
<feature type="region of interest" description="Disordered" evidence="1">
    <location>
        <begin position="635"/>
        <end position="666"/>
    </location>
</feature>
<feature type="region of interest" description="Disordered" evidence="1">
    <location>
        <begin position="178"/>
        <end position="208"/>
    </location>
</feature>
<keyword evidence="2" id="KW-1133">Transmembrane helix</keyword>
<evidence type="ECO:0000313" key="3">
    <source>
        <dbReference type="EMBL" id="KAG8470892.1"/>
    </source>
</evidence>
<reference evidence="3" key="1">
    <citation type="submission" date="2021-05" db="EMBL/GenBank/DDBJ databases">
        <title>The genome of the haptophyte Pavlova lutheri (Diacronema luteri, Pavlovales) - a model for lipid biosynthesis in eukaryotic algae.</title>
        <authorList>
            <person name="Hulatt C.J."/>
            <person name="Posewitz M.C."/>
        </authorList>
    </citation>
    <scope>NUCLEOTIDE SEQUENCE</scope>
    <source>
        <strain evidence="3">NIVA-4/92</strain>
    </source>
</reference>
<feature type="region of interest" description="Disordered" evidence="1">
    <location>
        <begin position="222"/>
        <end position="262"/>
    </location>
</feature>
<comment type="caution">
    <text evidence="3">The sequence shown here is derived from an EMBL/GenBank/DDBJ whole genome shotgun (WGS) entry which is preliminary data.</text>
</comment>
<protein>
    <recommendedName>
        <fullName evidence="5">Apple domain-containing protein</fullName>
    </recommendedName>
</protein>
<dbReference type="OrthoDB" id="10483939at2759"/>
<feature type="region of interest" description="Disordered" evidence="1">
    <location>
        <begin position="50"/>
        <end position="141"/>
    </location>
</feature>
<gene>
    <name evidence="3" type="ORF">KFE25_009313</name>
</gene>
<sequence length="1237" mass="129383">MGDLAGGPPRRPRYASLAEEMKERAASRRVNLARSHMAYTDERWREALPAELRAARPPSPGERRATAPATTSGALPFPKRRLTRAPAPILPRAGGRPPELAPDGPPAPRSASHAPSPQLPPPRAAPAGGPAPAASGAHSCIDGAVPAAPLMLRPDRTFSRASSNAALLLLPAHEAERNSAELPAFRRGTPPPTPPHTPPHTPAEQGAHAYTAPLLESVPETTLPHSARSARQPAPPAHVERPPVAGRFELRDGRRSPPPMEPALVRAPQALAAFCPTAAGAAAAPAAAGDGSARRGAGGPVPIVWGSWARTRGAVLSSVGGYDGADDRTQLLPSGATDSEQPPSDPLSSCQPSTKPKPPFARALAGPGSAILPGGGVRGRAADAASAAVRAARRALPSATLTSAFAARARGWAAHARLAPLPTLSERKRAALRGHAESAHVRVAAAAAASADGCAAGAALCVAAARGETCQRSLVRCGWCVLIALILVSFPAVVLTNYLALACAELRLEGLRLEHACETSMVIAVNVSIASASAFSVQIADLNATILTASDAPLVGIAIGGAFDVRNGRHVYPARVELSILDVDELLRTLRQMAASIDRLSPIDEAYTAATTILGNARAANETLVGAGVDVAGADAGRVPDEEGDSPGMLDDGPRGGDGNGTRADADTDTDGYWHIRLAMTLGSRVVFGMQLGGRVGLLMEVSESAALKMKRAIAKVQQLAGCASKGGLDFDLSQPLGFAEWPPQLVHMSIGEISKAGVHVAGTVRFELSGPLAIDLFPALSVQLCSAPDAFLRNAGKDGRVPTDVGNVDVGAGRIGLGRASETINHAVAASNLNWTAAQVRQYRTSHASYAEGCIATVATQPFALQRGEPFDLSFDLAVPFYGNSTARFYGPLYFAEEISRGGALVVRGSSDREIAELGGRVFNSTYVEMRGRATSGCFVQRVMQEVRVRAHLLRLLPDAAPYIKDALLGASCMAGVFLHYFAHDNSTALNDDRVLEDCFAFMESSMAFGLDPNRQKQPSPHPPRAPATPRQPNLRVPRPLSASFRPSVRDLSGRTLYRFAPVQSVESATDNVACRWLNEADTTNRYFRARPHVADALACESACIKLKDCWAISFSTVSGHCELWNRVPREVAPESGSACLALVPQGSAFAFVDTADGSRGDVPGADDGWLELFAGAANHSLLALDDGELADAPRPTGSTGPTPALSEEAEDWWESSAPSKAAATNRGGRGGRRAL</sequence>
<feature type="compositionally biased region" description="Pro residues" evidence="1">
    <location>
        <begin position="189"/>
        <end position="201"/>
    </location>
</feature>
<evidence type="ECO:0008006" key="5">
    <source>
        <dbReference type="Google" id="ProtNLM"/>
    </source>
</evidence>
<feature type="region of interest" description="Disordered" evidence="1">
    <location>
        <begin position="1012"/>
        <end position="1043"/>
    </location>
</feature>
<feature type="compositionally biased region" description="Pro residues" evidence="1">
    <location>
        <begin position="99"/>
        <end position="108"/>
    </location>
</feature>
<feature type="transmembrane region" description="Helical" evidence="2">
    <location>
        <begin position="443"/>
        <end position="465"/>
    </location>
</feature>
<feature type="compositionally biased region" description="Polar residues" evidence="1">
    <location>
        <begin position="336"/>
        <end position="354"/>
    </location>
</feature>
<evidence type="ECO:0000313" key="4">
    <source>
        <dbReference type="Proteomes" id="UP000751190"/>
    </source>
</evidence>